<reference evidence="2" key="1">
    <citation type="submission" date="2011-08" db="EMBL/GenBank/DDBJ databases">
        <authorList>
            <person name="Rombauts S."/>
        </authorList>
    </citation>
    <scope>NUCLEOTIDE SEQUENCE</scope>
    <source>
        <strain evidence="2">London</strain>
    </source>
</reference>
<dbReference type="AlphaFoldDB" id="T1KEZ0"/>
<reference evidence="1" key="2">
    <citation type="submission" date="2015-06" db="UniProtKB">
        <authorList>
            <consortium name="EnsemblMetazoa"/>
        </authorList>
    </citation>
    <scope>IDENTIFICATION</scope>
</reference>
<dbReference type="EnsemblMetazoa" id="tetur10g01240.1">
    <property type="protein sequence ID" value="tetur10g01240.1"/>
    <property type="gene ID" value="tetur10g01240"/>
</dbReference>
<dbReference type="Proteomes" id="UP000015104">
    <property type="component" value="Unassembled WGS sequence"/>
</dbReference>
<sequence length="142" mass="15819">MNTKIISVCADKEQFLSRVKCSFGVDTGTDRDLIGLSHRNSSDMDGLVITLYKGEFTAARRSRWMPQLMCVGGTDFFGNPPPYNNGSEPSYGPATRARDGLGFRNKISLKFQLCPSLREKEGEEICHSESWTDSTIVLFALK</sequence>
<evidence type="ECO:0000313" key="1">
    <source>
        <dbReference type="EnsemblMetazoa" id="tetur10g01240.1"/>
    </source>
</evidence>
<proteinExistence type="predicted"/>
<name>T1KEZ0_TETUR</name>
<accession>T1KEZ0</accession>
<dbReference type="EMBL" id="CAEY01000030">
    <property type="status" value="NOT_ANNOTATED_CDS"/>
    <property type="molecule type" value="Genomic_DNA"/>
</dbReference>
<protein>
    <submittedName>
        <fullName evidence="1">Uncharacterized protein</fullName>
    </submittedName>
</protein>
<evidence type="ECO:0000313" key="2">
    <source>
        <dbReference type="Proteomes" id="UP000015104"/>
    </source>
</evidence>
<keyword evidence="2" id="KW-1185">Reference proteome</keyword>
<dbReference type="HOGENOM" id="CLU_1818267_0_0_1"/>
<organism evidence="1 2">
    <name type="scientific">Tetranychus urticae</name>
    <name type="common">Two-spotted spider mite</name>
    <dbReference type="NCBI Taxonomy" id="32264"/>
    <lineage>
        <taxon>Eukaryota</taxon>
        <taxon>Metazoa</taxon>
        <taxon>Ecdysozoa</taxon>
        <taxon>Arthropoda</taxon>
        <taxon>Chelicerata</taxon>
        <taxon>Arachnida</taxon>
        <taxon>Acari</taxon>
        <taxon>Acariformes</taxon>
        <taxon>Trombidiformes</taxon>
        <taxon>Prostigmata</taxon>
        <taxon>Eleutherengona</taxon>
        <taxon>Raphignathae</taxon>
        <taxon>Tetranychoidea</taxon>
        <taxon>Tetranychidae</taxon>
        <taxon>Tetranychus</taxon>
    </lineage>
</organism>